<protein>
    <recommendedName>
        <fullName evidence="3">DUF4219 domain-containing protein</fullName>
    </recommendedName>
</protein>
<dbReference type="Proteomes" id="UP001178461">
    <property type="component" value="Chromosome 16"/>
</dbReference>
<evidence type="ECO:0000313" key="2">
    <source>
        <dbReference type="Proteomes" id="UP001178461"/>
    </source>
</evidence>
<name>A0AA35LJG1_9SAUR</name>
<evidence type="ECO:0000313" key="1">
    <source>
        <dbReference type="EMBL" id="CAI5797372.1"/>
    </source>
</evidence>
<accession>A0AA35LJG1</accession>
<organism evidence="1 2">
    <name type="scientific">Podarcis lilfordi</name>
    <name type="common">Lilford's wall lizard</name>
    <dbReference type="NCBI Taxonomy" id="74358"/>
    <lineage>
        <taxon>Eukaryota</taxon>
        <taxon>Metazoa</taxon>
        <taxon>Chordata</taxon>
        <taxon>Craniata</taxon>
        <taxon>Vertebrata</taxon>
        <taxon>Euteleostomi</taxon>
        <taxon>Lepidosauria</taxon>
        <taxon>Squamata</taxon>
        <taxon>Bifurcata</taxon>
        <taxon>Unidentata</taxon>
        <taxon>Episquamata</taxon>
        <taxon>Laterata</taxon>
        <taxon>Lacertibaenia</taxon>
        <taxon>Lacertidae</taxon>
        <taxon>Podarcis</taxon>
    </lineage>
</organism>
<gene>
    <name evidence="1" type="ORF">PODLI_1B010985</name>
</gene>
<proteinExistence type="predicted"/>
<evidence type="ECO:0008006" key="3">
    <source>
        <dbReference type="Google" id="ProtNLM"/>
    </source>
</evidence>
<keyword evidence="2" id="KW-1185">Reference proteome</keyword>
<dbReference type="AlphaFoldDB" id="A0AA35LJG1"/>
<dbReference type="EMBL" id="OX395143">
    <property type="protein sequence ID" value="CAI5797372.1"/>
    <property type="molecule type" value="Genomic_DNA"/>
</dbReference>
<reference evidence="1" key="1">
    <citation type="submission" date="2022-12" db="EMBL/GenBank/DDBJ databases">
        <authorList>
            <person name="Alioto T."/>
            <person name="Alioto T."/>
            <person name="Gomez Garrido J."/>
        </authorList>
    </citation>
    <scope>NUCLEOTIDE SEQUENCE</scope>
</reference>
<sequence length="125" mass="13996">MAELKQLITQLTKGNYSIWYVQMETRMGQELPFEVITEDCSMGDEDLAGWNVWREADQKARDLIVSSLLARNPTKKLQQTCQPSKPDTKQDAAAAVKNSAVQLLNVLPAAAVDFIAEGQEQFPLR</sequence>